<feature type="chain" id="PRO_5025450801" description="Carbohydrate-binding module family 18 protein" evidence="1">
    <location>
        <begin position="21"/>
        <end position="180"/>
    </location>
</feature>
<dbReference type="Proteomes" id="UP000800200">
    <property type="component" value="Unassembled WGS sequence"/>
</dbReference>
<keyword evidence="3" id="KW-1185">Reference proteome</keyword>
<dbReference type="AlphaFoldDB" id="A0A6A6DHQ8"/>
<feature type="signal peptide" evidence="1">
    <location>
        <begin position="1"/>
        <end position="20"/>
    </location>
</feature>
<evidence type="ECO:0000313" key="3">
    <source>
        <dbReference type="Proteomes" id="UP000800200"/>
    </source>
</evidence>
<evidence type="ECO:0008006" key="4">
    <source>
        <dbReference type="Google" id="ProtNLM"/>
    </source>
</evidence>
<accession>A0A6A6DHQ8</accession>
<evidence type="ECO:0000313" key="2">
    <source>
        <dbReference type="EMBL" id="KAF2177126.1"/>
    </source>
</evidence>
<gene>
    <name evidence="2" type="ORF">K469DRAFT_697484</name>
</gene>
<keyword evidence="1" id="KW-0732">Signal</keyword>
<reference evidence="2" key="1">
    <citation type="journal article" date="2020" name="Stud. Mycol.">
        <title>101 Dothideomycetes genomes: a test case for predicting lifestyles and emergence of pathogens.</title>
        <authorList>
            <person name="Haridas S."/>
            <person name="Albert R."/>
            <person name="Binder M."/>
            <person name="Bloem J."/>
            <person name="Labutti K."/>
            <person name="Salamov A."/>
            <person name="Andreopoulos B."/>
            <person name="Baker S."/>
            <person name="Barry K."/>
            <person name="Bills G."/>
            <person name="Bluhm B."/>
            <person name="Cannon C."/>
            <person name="Castanera R."/>
            <person name="Culley D."/>
            <person name="Daum C."/>
            <person name="Ezra D."/>
            <person name="Gonzalez J."/>
            <person name="Henrissat B."/>
            <person name="Kuo A."/>
            <person name="Liang C."/>
            <person name="Lipzen A."/>
            <person name="Lutzoni F."/>
            <person name="Magnuson J."/>
            <person name="Mondo S."/>
            <person name="Nolan M."/>
            <person name="Ohm R."/>
            <person name="Pangilinan J."/>
            <person name="Park H.-J."/>
            <person name="Ramirez L."/>
            <person name="Alfaro M."/>
            <person name="Sun H."/>
            <person name="Tritt A."/>
            <person name="Yoshinaga Y."/>
            <person name="Zwiers L.-H."/>
            <person name="Turgeon B."/>
            <person name="Goodwin S."/>
            <person name="Spatafora J."/>
            <person name="Crous P."/>
            <person name="Grigoriev I."/>
        </authorList>
    </citation>
    <scope>NUCLEOTIDE SEQUENCE</scope>
    <source>
        <strain evidence="2">CBS 207.26</strain>
    </source>
</reference>
<dbReference type="EMBL" id="ML994694">
    <property type="protein sequence ID" value="KAF2177126.1"/>
    <property type="molecule type" value="Genomic_DNA"/>
</dbReference>
<evidence type="ECO:0000256" key="1">
    <source>
        <dbReference type="SAM" id="SignalP"/>
    </source>
</evidence>
<proteinExistence type="predicted"/>
<name>A0A6A6DHQ8_9PEZI</name>
<sequence>MLFKQVVALVTMFAATGILAAPSPDGGKHDLGYDGVKEHHGDNNLAYSSHHNHCGWGYKYYHGDRKCYIEHCPSGKAYWDKESKCKDKPKCFFGHYWDEKECDCKKSHKCDKEAGTKWDDVKQECRKPDYYNGNHCGKGEEWDDGRKNCKKYAIDCGPYMAWDGESKECVAWGRDFNYGG</sequence>
<organism evidence="2 3">
    <name type="scientific">Zopfia rhizophila CBS 207.26</name>
    <dbReference type="NCBI Taxonomy" id="1314779"/>
    <lineage>
        <taxon>Eukaryota</taxon>
        <taxon>Fungi</taxon>
        <taxon>Dikarya</taxon>
        <taxon>Ascomycota</taxon>
        <taxon>Pezizomycotina</taxon>
        <taxon>Dothideomycetes</taxon>
        <taxon>Dothideomycetes incertae sedis</taxon>
        <taxon>Zopfiaceae</taxon>
        <taxon>Zopfia</taxon>
    </lineage>
</organism>
<protein>
    <recommendedName>
        <fullName evidence="4">Carbohydrate-binding module family 18 protein</fullName>
    </recommendedName>
</protein>